<comment type="caution">
    <text evidence="1">The sequence shown here is derived from an EMBL/GenBank/DDBJ whole genome shotgun (WGS) entry which is preliminary data.</text>
</comment>
<dbReference type="AlphaFoldDB" id="A0AAW1Z130"/>
<proteinExistence type="predicted"/>
<sequence>MSVLEPMPDTTTIPVLALIDLDPLELTPTHAPTPVVNCHGPRVDTCHNVHPGAQA</sequence>
<dbReference type="Proteomes" id="UP001479290">
    <property type="component" value="Unassembled WGS sequence"/>
</dbReference>
<protein>
    <submittedName>
        <fullName evidence="1">Uncharacterized protein</fullName>
    </submittedName>
</protein>
<accession>A0AAW1Z130</accession>
<evidence type="ECO:0000313" key="2">
    <source>
        <dbReference type="Proteomes" id="UP001479290"/>
    </source>
</evidence>
<name>A0AAW1Z130_CULAL</name>
<dbReference type="EMBL" id="JAWDJR010000022">
    <property type="protein sequence ID" value="KAK9953920.1"/>
    <property type="molecule type" value="Genomic_DNA"/>
</dbReference>
<keyword evidence="2" id="KW-1185">Reference proteome</keyword>
<gene>
    <name evidence="1" type="ORF">ABG768_016037</name>
</gene>
<evidence type="ECO:0000313" key="1">
    <source>
        <dbReference type="EMBL" id="KAK9953920.1"/>
    </source>
</evidence>
<reference evidence="1 2" key="1">
    <citation type="submission" date="2024-05" db="EMBL/GenBank/DDBJ databases">
        <title>A high-quality chromosomal-level genome assembly of Topmouth culter (Culter alburnus).</title>
        <authorList>
            <person name="Zhao H."/>
        </authorList>
    </citation>
    <scope>NUCLEOTIDE SEQUENCE [LARGE SCALE GENOMIC DNA]</scope>
    <source>
        <strain evidence="1">CATC2023</strain>
        <tissue evidence="1">Muscle</tissue>
    </source>
</reference>
<organism evidence="1 2">
    <name type="scientific">Culter alburnus</name>
    <name type="common">Topmouth culter</name>
    <dbReference type="NCBI Taxonomy" id="194366"/>
    <lineage>
        <taxon>Eukaryota</taxon>
        <taxon>Metazoa</taxon>
        <taxon>Chordata</taxon>
        <taxon>Craniata</taxon>
        <taxon>Vertebrata</taxon>
        <taxon>Euteleostomi</taxon>
        <taxon>Actinopterygii</taxon>
        <taxon>Neopterygii</taxon>
        <taxon>Teleostei</taxon>
        <taxon>Ostariophysi</taxon>
        <taxon>Cypriniformes</taxon>
        <taxon>Xenocyprididae</taxon>
        <taxon>Xenocypridinae</taxon>
        <taxon>Culter</taxon>
    </lineage>
</organism>